<dbReference type="Gene3D" id="3.40.50.720">
    <property type="entry name" value="NAD(P)-binding Rossmann-like Domain"/>
    <property type="match status" value="1"/>
</dbReference>
<dbReference type="EMBL" id="VGLS01000723">
    <property type="protein sequence ID" value="MBM3225908.1"/>
    <property type="molecule type" value="Genomic_DNA"/>
</dbReference>
<dbReference type="InterPro" id="IPR036291">
    <property type="entry name" value="NAD(P)-bd_dom_sf"/>
</dbReference>
<comment type="caution">
    <text evidence="2">The sequence shown here is derived from an EMBL/GenBank/DDBJ whole genome shotgun (WGS) entry which is preliminary data.</text>
</comment>
<dbReference type="Pfam" id="PF13380">
    <property type="entry name" value="CoA_binding_2"/>
    <property type="match status" value="1"/>
</dbReference>
<dbReference type="SMART" id="SM00881">
    <property type="entry name" value="CoA_binding"/>
    <property type="match status" value="1"/>
</dbReference>
<evidence type="ECO:0000259" key="1">
    <source>
        <dbReference type="SMART" id="SM00881"/>
    </source>
</evidence>
<organism evidence="2 3">
    <name type="scientific">Tectimicrobiota bacterium</name>
    <dbReference type="NCBI Taxonomy" id="2528274"/>
    <lineage>
        <taxon>Bacteria</taxon>
        <taxon>Pseudomonadati</taxon>
        <taxon>Nitrospinota/Tectimicrobiota group</taxon>
        <taxon>Candidatus Tectimicrobiota</taxon>
    </lineage>
</organism>
<reference evidence="2" key="1">
    <citation type="submission" date="2019-03" db="EMBL/GenBank/DDBJ databases">
        <title>Lake Tanganyika Metagenome-Assembled Genomes (MAGs).</title>
        <authorList>
            <person name="Tran P."/>
        </authorList>
    </citation>
    <scope>NUCLEOTIDE SEQUENCE</scope>
    <source>
        <strain evidence="2">K_DeepCast_65m_m2_066</strain>
    </source>
</reference>
<evidence type="ECO:0000313" key="3">
    <source>
        <dbReference type="Proteomes" id="UP000712673"/>
    </source>
</evidence>
<dbReference type="InterPro" id="IPR032875">
    <property type="entry name" value="Succ_CoA_lig_flav_dom"/>
</dbReference>
<protein>
    <recommendedName>
        <fullName evidence="1">CoA-binding domain-containing protein</fullName>
    </recommendedName>
</protein>
<dbReference type="SUPFAM" id="SSF51735">
    <property type="entry name" value="NAD(P)-binding Rossmann-fold domains"/>
    <property type="match status" value="1"/>
</dbReference>
<dbReference type="AlphaFoldDB" id="A0A937W494"/>
<gene>
    <name evidence="2" type="ORF">FJZ47_19225</name>
</gene>
<feature type="domain" description="CoA-binding" evidence="1">
    <location>
        <begin position="11"/>
        <end position="106"/>
    </location>
</feature>
<dbReference type="InterPro" id="IPR016102">
    <property type="entry name" value="Succinyl-CoA_synth-like"/>
</dbReference>
<dbReference type="Gene3D" id="3.40.50.261">
    <property type="entry name" value="Succinyl-CoA synthetase domains"/>
    <property type="match status" value="2"/>
</dbReference>
<dbReference type="InterPro" id="IPR003781">
    <property type="entry name" value="CoA-bd"/>
</dbReference>
<dbReference type="Proteomes" id="UP000712673">
    <property type="component" value="Unassembled WGS sequence"/>
</dbReference>
<dbReference type="SUPFAM" id="SSF52210">
    <property type="entry name" value="Succinyl-CoA synthetase domains"/>
    <property type="match status" value="2"/>
</dbReference>
<dbReference type="Pfam" id="PF13607">
    <property type="entry name" value="Succ_CoA_lig"/>
    <property type="match status" value="1"/>
</dbReference>
<evidence type="ECO:0000313" key="2">
    <source>
        <dbReference type="EMBL" id="MBM3225908.1"/>
    </source>
</evidence>
<sequence>MSTLQENLHRALHPRAVAVVGARKVDDYMWLRNMSTFTGPVYSVNIDPNEIPGIEALGFKNYARLTDIPDPVDFAVVAVPRRAAPIVLRDAIAKGVAGLGMFTAGFVETGEEEGRQLQQTLTTLAREANIALIGPNCMGVYHPKLGIRNNAEQPSGVAGNVGFLSQSGTHAINFSLYGASQGLKVSKVISYGNAAVLDSPDLLEYLLQDDETTVIGMYIEGPRDGRRLFEMARRIPPQKPLLIWRGGQTSAGSRATASHTASLAQSSEIWEALFRQTGAIRVDGLEEMVDTIKALQWLKPSTGQRFGLVTMTGGPSVVITDTFARVGLEIPTLSEASYETFQGFFNVIGGSYKNPIDMGMNWAGENFYEIMRILMEDPNIDAVVNDLPLTFLYRRMALRPDFKERLFAILTEMRERYHKPLLAVVGFSPFEKEEVDMRRELLEIGVPAFHNFERAARAFRNASQYHRFRASRALDA</sequence>
<name>A0A937W494_UNCTE</name>
<proteinExistence type="predicted"/>
<dbReference type="PANTHER" id="PTHR42793:SF1">
    <property type="entry name" value="PEPTIDYL-LYSINE N-ACETYLTRANSFERASE PATZ"/>
    <property type="match status" value="1"/>
</dbReference>
<accession>A0A937W494</accession>
<dbReference type="PANTHER" id="PTHR42793">
    <property type="entry name" value="COA BINDING DOMAIN CONTAINING PROTEIN"/>
    <property type="match status" value="1"/>
</dbReference>